<feature type="region of interest" description="Disordered" evidence="1">
    <location>
        <begin position="37"/>
        <end position="72"/>
    </location>
</feature>
<proteinExistence type="predicted"/>
<reference evidence="3 4" key="1">
    <citation type="journal article" date="2018" name="Aquat. Microb. Ecol.">
        <title>Gammaproteobacterial methanotrophs dominate.</title>
        <authorList>
            <person name="Rissanen A.J."/>
            <person name="Saarenheimo J."/>
            <person name="Tiirola M."/>
            <person name="Peura S."/>
            <person name="Aalto S.L."/>
            <person name="Karvinen A."/>
            <person name="Nykanen H."/>
        </authorList>
    </citation>
    <scope>NUCLEOTIDE SEQUENCE [LARGE SCALE GENOMIC DNA]</scope>
    <source>
        <strain evidence="3">AMbin10</strain>
    </source>
</reference>
<name>A0A2W4T0V9_9GAMM</name>
<accession>A0A2W4T0V9</accession>
<dbReference type="Proteomes" id="UP000249396">
    <property type="component" value="Unassembled WGS sequence"/>
</dbReference>
<feature type="chain" id="PRO_5016158798" description="Transporter" evidence="2">
    <location>
        <begin position="36"/>
        <end position="371"/>
    </location>
</feature>
<feature type="signal peptide" evidence="2">
    <location>
        <begin position="1"/>
        <end position="35"/>
    </location>
</feature>
<evidence type="ECO:0000313" key="3">
    <source>
        <dbReference type="EMBL" id="PZN76367.1"/>
    </source>
</evidence>
<keyword evidence="2" id="KW-0732">Signal</keyword>
<dbReference type="AlphaFoldDB" id="A0A2W4T0V9"/>
<evidence type="ECO:0000256" key="1">
    <source>
        <dbReference type="SAM" id="MobiDB-lite"/>
    </source>
</evidence>
<protein>
    <recommendedName>
        <fullName evidence="5">Transporter</fullName>
    </recommendedName>
</protein>
<evidence type="ECO:0008006" key="5">
    <source>
        <dbReference type="Google" id="ProtNLM"/>
    </source>
</evidence>
<comment type="caution">
    <text evidence="3">The sequence shown here is derived from an EMBL/GenBank/DDBJ whole genome shotgun (WGS) entry which is preliminary data.</text>
</comment>
<gene>
    <name evidence="3" type="ORF">DM484_16810</name>
</gene>
<dbReference type="EMBL" id="QJPH01000360">
    <property type="protein sequence ID" value="PZN76367.1"/>
    <property type="molecule type" value="Genomic_DNA"/>
</dbReference>
<organism evidence="3 4">
    <name type="scientific">Candidatus Methylumidiphilus alinenensis</name>
    <dbReference type="NCBI Taxonomy" id="2202197"/>
    <lineage>
        <taxon>Bacteria</taxon>
        <taxon>Pseudomonadati</taxon>
        <taxon>Pseudomonadota</taxon>
        <taxon>Gammaproteobacteria</taxon>
        <taxon>Methylococcales</taxon>
        <taxon>Candidatus Methylumidiphilus</taxon>
    </lineage>
</organism>
<evidence type="ECO:0000313" key="4">
    <source>
        <dbReference type="Proteomes" id="UP000249396"/>
    </source>
</evidence>
<sequence>MKITATPNKARHQAWPAFGVGLMMALAVASAPSEAASSSKKAKKNLPPQPTTQAVPTTAPTPQPTLAPVSEIQTAPPVMPVVRDYSFGEVVSQSVSGDVYSNPSRWQELDFRNLFTKGWNQPWESPPTGGGGARRQGWINAYDGVFFRLSLASFAWQHGLANNSDGYTGTLTSYTPLNQRMEIRTDIGLASNRGPTGLANAQTNFSDFTVTPRILLSESKEQSQVFEIYFRTPTGNSFNGNGIASISPTYEFWTNYWKGLVVRGGLGFNIPYSGDITKAGARSTFNGNLAIGYYLTPHDAVPFGDFVVYVTNNFTQAIDTRGPNSTTTFTMGPGFRTHLGDNWYLLGQADFAVTNPQPYDYQISSGIMKVY</sequence>
<evidence type="ECO:0000256" key="2">
    <source>
        <dbReference type="SAM" id="SignalP"/>
    </source>
</evidence>